<gene>
    <name evidence="2" type="ORF">PC113_g4783</name>
    <name evidence="3" type="ORF">PC117_g4600</name>
    <name evidence="4" type="ORF">PC129_g2961</name>
</gene>
<dbReference type="InterPro" id="IPR036388">
    <property type="entry name" value="WH-like_DNA-bd_sf"/>
</dbReference>
<name>A0A8T1EF44_9STRA</name>
<dbReference type="Proteomes" id="UP000736787">
    <property type="component" value="Unassembled WGS sequence"/>
</dbReference>
<dbReference type="EMBL" id="RCMG01000085">
    <property type="protein sequence ID" value="KAG2864201.1"/>
    <property type="molecule type" value="Genomic_DNA"/>
</dbReference>
<evidence type="ECO:0000313" key="3">
    <source>
        <dbReference type="EMBL" id="KAG2950238.1"/>
    </source>
</evidence>
<dbReference type="Proteomes" id="UP000760860">
    <property type="component" value="Unassembled WGS sequence"/>
</dbReference>
<comment type="caution">
    <text evidence="3">The sequence shown here is derived from an EMBL/GenBank/DDBJ whole genome shotgun (WGS) entry which is preliminary data.</text>
</comment>
<sequence>MARTSQRQYSQDLHRRVIKKWTAGMSERKIGHLDMPRVSVQTIIRFEKKHDHVNLKPRPGRPRCTDLRHDRRIVREVEKNRFVSAESIAAQVSARKKPYLNPKHRRKRFAYAKKFKNQTAGFWKRVLFTDEASVELHGTSGRVSVWRRPHGAFDAKCIKATFKSSRKSLMVWGSMTADGVGTLHFCDESVTGDYYRRLLRQNVPITKQFLGLAGETLFVQDNAPAHSAKLTADCLRDLKLITLGHPPQSPDLNPIENL</sequence>
<accession>A0A8T1EF44</accession>
<dbReference type="InterPro" id="IPR038717">
    <property type="entry name" value="Tc1-like_DDE_dom"/>
</dbReference>
<dbReference type="EMBL" id="RCMK01000074">
    <property type="protein sequence ID" value="KAG2950238.1"/>
    <property type="molecule type" value="Genomic_DNA"/>
</dbReference>
<evidence type="ECO:0000313" key="5">
    <source>
        <dbReference type="Proteomes" id="UP000736787"/>
    </source>
</evidence>
<organism evidence="3 5">
    <name type="scientific">Phytophthora cactorum</name>
    <dbReference type="NCBI Taxonomy" id="29920"/>
    <lineage>
        <taxon>Eukaryota</taxon>
        <taxon>Sar</taxon>
        <taxon>Stramenopiles</taxon>
        <taxon>Oomycota</taxon>
        <taxon>Peronosporomycetes</taxon>
        <taxon>Peronosporales</taxon>
        <taxon>Peronosporaceae</taxon>
        <taxon>Phytophthora</taxon>
    </lineage>
</organism>
<dbReference type="PANTHER" id="PTHR23022:SF135">
    <property type="entry name" value="SI:DKEY-77F5.3"/>
    <property type="match status" value="1"/>
</dbReference>
<dbReference type="VEuPathDB" id="FungiDB:PC110_g23510"/>
<dbReference type="InterPro" id="IPR052338">
    <property type="entry name" value="Transposase_5"/>
</dbReference>
<evidence type="ECO:0000313" key="2">
    <source>
        <dbReference type="EMBL" id="KAG2864201.1"/>
    </source>
</evidence>
<dbReference type="Proteomes" id="UP000735874">
    <property type="component" value="Unassembled WGS sequence"/>
</dbReference>
<reference evidence="3" key="1">
    <citation type="submission" date="2018-10" db="EMBL/GenBank/DDBJ databases">
        <title>Effector identification in a new, highly contiguous assembly of the strawberry crown rot pathogen Phytophthora cactorum.</title>
        <authorList>
            <person name="Armitage A.D."/>
            <person name="Nellist C.F."/>
            <person name="Bates H."/>
            <person name="Vickerstaff R.J."/>
            <person name="Harrison R.J."/>
        </authorList>
    </citation>
    <scope>NUCLEOTIDE SEQUENCE</scope>
    <source>
        <strain evidence="2">15-7</strain>
        <strain evidence="3">4040</strain>
        <strain evidence="4">P421</strain>
    </source>
</reference>
<dbReference type="InterPro" id="IPR036397">
    <property type="entry name" value="RNaseH_sf"/>
</dbReference>
<evidence type="ECO:0000313" key="4">
    <source>
        <dbReference type="EMBL" id="KAG3226455.1"/>
    </source>
</evidence>
<feature type="domain" description="Tc1-like transposase DDE" evidence="1">
    <location>
        <begin position="126"/>
        <end position="258"/>
    </location>
</feature>
<dbReference type="Gene3D" id="1.10.10.10">
    <property type="entry name" value="Winged helix-like DNA-binding domain superfamily/Winged helix DNA-binding domain"/>
    <property type="match status" value="1"/>
</dbReference>
<evidence type="ECO:0000259" key="1">
    <source>
        <dbReference type="Pfam" id="PF13358"/>
    </source>
</evidence>
<dbReference type="EMBL" id="RCMV01000057">
    <property type="protein sequence ID" value="KAG3226455.1"/>
    <property type="molecule type" value="Genomic_DNA"/>
</dbReference>
<dbReference type="Gene3D" id="3.30.420.10">
    <property type="entry name" value="Ribonuclease H-like superfamily/Ribonuclease H"/>
    <property type="match status" value="1"/>
</dbReference>
<proteinExistence type="predicted"/>
<dbReference type="AlphaFoldDB" id="A0A8T1EF44"/>
<protein>
    <recommendedName>
        <fullName evidence="1">Tc1-like transposase DDE domain-containing protein</fullName>
    </recommendedName>
</protein>
<dbReference type="PANTHER" id="PTHR23022">
    <property type="entry name" value="TRANSPOSABLE ELEMENT-RELATED"/>
    <property type="match status" value="1"/>
</dbReference>
<dbReference type="Pfam" id="PF13358">
    <property type="entry name" value="DDE_3"/>
    <property type="match status" value="1"/>
</dbReference>
<dbReference type="GO" id="GO:0003676">
    <property type="term" value="F:nucleic acid binding"/>
    <property type="evidence" value="ECO:0007669"/>
    <property type="project" value="InterPro"/>
</dbReference>